<feature type="compositionally biased region" description="Basic residues" evidence="1">
    <location>
        <begin position="171"/>
        <end position="192"/>
    </location>
</feature>
<gene>
    <name evidence="2" type="ORF">FHX41_1359</name>
</gene>
<proteinExistence type="predicted"/>
<evidence type="ECO:0000313" key="2">
    <source>
        <dbReference type="EMBL" id="TQM67739.1"/>
    </source>
</evidence>
<dbReference type="EMBL" id="VFPO01000001">
    <property type="protein sequence ID" value="TQM67739.1"/>
    <property type="molecule type" value="Genomic_DNA"/>
</dbReference>
<accession>A0A543IAW7</accession>
<protein>
    <recommendedName>
        <fullName evidence="4">DUF1440 domain-containing protein</fullName>
    </recommendedName>
</protein>
<reference evidence="2 3" key="1">
    <citation type="submission" date="2019-06" db="EMBL/GenBank/DDBJ databases">
        <title>Sequencing the genomes of 1000 actinobacteria strains.</title>
        <authorList>
            <person name="Klenk H.-P."/>
        </authorList>
    </citation>
    <scope>NUCLEOTIDE SEQUENCE [LARGE SCALE GENOMIC DNA]</scope>
    <source>
        <strain evidence="2 3">DSM 45043</strain>
    </source>
</reference>
<dbReference type="Proteomes" id="UP000316706">
    <property type="component" value="Unassembled WGS sequence"/>
</dbReference>
<sequence length="192" mass="20942">MRTEMPETNAGTVARAGARGLVGAMAMTGVRTVTAAVGPHEQSPPEAIVDQRLPVLRRVPERHQRAFTELLHWTYGTMTGAAYGMLPRRVRAHPASGPVYGLVAWLGFEIGMAPALGVRHVHEHGVAWRAGMVLDHLLYGVIVGGRLAPEPEPRRDRVRRAVRRAAAGSLGRRKGPGRALRRRRGRIGARAR</sequence>
<evidence type="ECO:0000256" key="1">
    <source>
        <dbReference type="SAM" id="MobiDB-lite"/>
    </source>
</evidence>
<keyword evidence="3" id="KW-1185">Reference proteome</keyword>
<comment type="caution">
    <text evidence="2">The sequence shown here is derived from an EMBL/GenBank/DDBJ whole genome shotgun (WGS) entry which is preliminary data.</text>
</comment>
<organism evidence="2 3">
    <name type="scientific">Actinomadura hallensis</name>
    <dbReference type="NCBI Taxonomy" id="337895"/>
    <lineage>
        <taxon>Bacteria</taxon>
        <taxon>Bacillati</taxon>
        <taxon>Actinomycetota</taxon>
        <taxon>Actinomycetes</taxon>
        <taxon>Streptosporangiales</taxon>
        <taxon>Thermomonosporaceae</taxon>
        <taxon>Actinomadura</taxon>
    </lineage>
</organism>
<feature type="region of interest" description="Disordered" evidence="1">
    <location>
        <begin position="166"/>
        <end position="192"/>
    </location>
</feature>
<evidence type="ECO:0008006" key="4">
    <source>
        <dbReference type="Google" id="ProtNLM"/>
    </source>
</evidence>
<dbReference type="AlphaFoldDB" id="A0A543IAW7"/>
<name>A0A543IAW7_9ACTN</name>
<evidence type="ECO:0000313" key="3">
    <source>
        <dbReference type="Proteomes" id="UP000316706"/>
    </source>
</evidence>